<proteinExistence type="predicted"/>
<dbReference type="Proteomes" id="UP000177103">
    <property type="component" value="Unassembled WGS sequence"/>
</dbReference>
<evidence type="ECO:0000313" key="2">
    <source>
        <dbReference type="EMBL" id="OGY24367.1"/>
    </source>
</evidence>
<feature type="transmembrane region" description="Helical" evidence="1">
    <location>
        <begin position="21"/>
        <end position="42"/>
    </location>
</feature>
<name>A0A1G1WAL6_9BACT</name>
<sequence>MKIKTYRSTQRENGFTLIQALLTFAILMILISAIFSFSIFTLKVSEKNERRLNSLEVAEAGINYYLWHLSHDSKDYQDGTGGPVTPPYGPYVHEYYDKDGQKIGNFTITINPPELGSNLVTVESKGKMDGGTEERTVVANLGLPSFARYAVVANDTMRFGADTETFGPVHSNGGVRFDGIAHDLVTSALTQYDDPDHLGSQEDGVHTHQPDPDQVFLAGRSFPVPTISFSGLTADLYDLQILSNTPQGINIDYSGSYGYHIVLRTNDTFDLYRVTDISGNCSGQSTGRINSQSFVASYSFPANGIVFVEDNLWLDGQINSAQVTFVSARLPDISDTNTTITINNDLEYTNYDGTDKLGLIAQKNILVGIYSEGAFSGTEEEQELRIDGALLAQKGKVGRNNFYRFCNSTYYQRNKIRVYGSIATNLRYGFQWISCWGDPPGACVWTRNDDRDNGYNIRTLLYDENLTLSPPPSFPTTGVFTILDWQEK</sequence>
<dbReference type="EMBL" id="MHCQ01000029">
    <property type="protein sequence ID" value="OGY24367.1"/>
    <property type="molecule type" value="Genomic_DNA"/>
</dbReference>
<protein>
    <recommendedName>
        <fullName evidence="4">Type 4 fimbrial biogenesis protein PilX N-terminal domain-containing protein</fullName>
    </recommendedName>
</protein>
<accession>A0A1G1WAL6</accession>
<keyword evidence="1" id="KW-0472">Membrane</keyword>
<keyword evidence="1" id="KW-0812">Transmembrane</keyword>
<evidence type="ECO:0000256" key="1">
    <source>
        <dbReference type="SAM" id="Phobius"/>
    </source>
</evidence>
<evidence type="ECO:0008006" key="4">
    <source>
        <dbReference type="Google" id="ProtNLM"/>
    </source>
</evidence>
<dbReference type="AlphaFoldDB" id="A0A1G1WAL6"/>
<reference evidence="2 3" key="1">
    <citation type="journal article" date="2016" name="Nat. Commun.">
        <title>Thousands of microbial genomes shed light on interconnected biogeochemical processes in an aquifer system.</title>
        <authorList>
            <person name="Anantharaman K."/>
            <person name="Brown C.T."/>
            <person name="Hug L.A."/>
            <person name="Sharon I."/>
            <person name="Castelle C.J."/>
            <person name="Probst A.J."/>
            <person name="Thomas B.C."/>
            <person name="Singh A."/>
            <person name="Wilkins M.J."/>
            <person name="Karaoz U."/>
            <person name="Brodie E.L."/>
            <person name="Williams K.H."/>
            <person name="Hubbard S.S."/>
            <person name="Banfield J.F."/>
        </authorList>
    </citation>
    <scope>NUCLEOTIDE SEQUENCE [LARGE SCALE GENOMIC DNA]</scope>
</reference>
<evidence type="ECO:0000313" key="3">
    <source>
        <dbReference type="Proteomes" id="UP000177103"/>
    </source>
</evidence>
<keyword evidence="1" id="KW-1133">Transmembrane helix</keyword>
<comment type="caution">
    <text evidence="2">The sequence shown here is derived from an EMBL/GenBank/DDBJ whole genome shotgun (WGS) entry which is preliminary data.</text>
</comment>
<gene>
    <name evidence="2" type="ORF">A2Y57_03375</name>
</gene>
<organism evidence="2 3">
    <name type="scientific">Candidatus Woykebacteria bacterium RBG_13_40_7b</name>
    <dbReference type="NCBI Taxonomy" id="1802594"/>
    <lineage>
        <taxon>Bacteria</taxon>
        <taxon>Candidatus Woykeibacteriota</taxon>
    </lineage>
</organism>